<evidence type="ECO:0000313" key="2">
    <source>
        <dbReference type="Proteomes" id="UP000789707"/>
    </source>
</evidence>
<dbReference type="RefSeq" id="WP_230097515.1">
    <property type="nucleotide sequence ID" value="NZ_CAKKNS010000010.1"/>
</dbReference>
<protein>
    <submittedName>
        <fullName evidence="1">Uncharacterized protein</fullName>
    </submittedName>
</protein>
<gene>
    <name evidence="1" type="ORF">WFA24289_01835</name>
</gene>
<proteinExistence type="predicted"/>
<comment type="caution">
    <text evidence="1">The sequence shown here is derived from an EMBL/GenBank/DDBJ whole genome shotgun (WGS) entry which is preliminary data.</text>
</comment>
<organism evidence="1 2">
    <name type="scientific">Periweissella fabaria</name>
    <dbReference type="NCBI Taxonomy" id="546157"/>
    <lineage>
        <taxon>Bacteria</taxon>
        <taxon>Bacillati</taxon>
        <taxon>Bacillota</taxon>
        <taxon>Bacilli</taxon>
        <taxon>Lactobacillales</taxon>
        <taxon>Lactobacillaceae</taxon>
        <taxon>Periweissella</taxon>
    </lineage>
</organism>
<reference evidence="1 2" key="1">
    <citation type="submission" date="2021-11" db="EMBL/GenBank/DDBJ databases">
        <authorList>
            <person name="Depoorter E."/>
        </authorList>
    </citation>
    <scope>NUCLEOTIDE SEQUENCE [LARGE SCALE GENOMIC DNA]</scope>
    <source>
        <strain evidence="1 2">LMG 24289</strain>
    </source>
</reference>
<dbReference type="EMBL" id="CAKKNS010000010">
    <property type="protein sequence ID" value="CAH0417493.1"/>
    <property type="molecule type" value="Genomic_DNA"/>
</dbReference>
<accession>A0ABM8Z8E7</accession>
<sequence length="47" mass="5455">MFQLGKQQGAEMFWDQDLVFEKMQTALVAAWKLNMISSSVYVVKEVE</sequence>
<keyword evidence="2" id="KW-1185">Reference proteome</keyword>
<evidence type="ECO:0000313" key="1">
    <source>
        <dbReference type="EMBL" id="CAH0417493.1"/>
    </source>
</evidence>
<name>A0ABM8Z8E7_9LACO</name>
<dbReference type="Proteomes" id="UP000789707">
    <property type="component" value="Unassembled WGS sequence"/>
</dbReference>